<evidence type="ECO:0000259" key="1">
    <source>
        <dbReference type="PROSITE" id="PS51725"/>
    </source>
</evidence>
<evidence type="ECO:0000313" key="3">
    <source>
        <dbReference type="Proteomes" id="UP000184287"/>
    </source>
</evidence>
<dbReference type="Proteomes" id="UP000184287">
    <property type="component" value="Unassembled WGS sequence"/>
</dbReference>
<keyword evidence="2" id="KW-0503">Monooxygenase</keyword>
<organism evidence="2 3">
    <name type="scientific">Pedobacter caeni</name>
    <dbReference type="NCBI Taxonomy" id="288992"/>
    <lineage>
        <taxon>Bacteria</taxon>
        <taxon>Pseudomonadati</taxon>
        <taxon>Bacteroidota</taxon>
        <taxon>Sphingobacteriia</taxon>
        <taxon>Sphingobacteriales</taxon>
        <taxon>Sphingobacteriaceae</taxon>
        <taxon>Pedobacter</taxon>
    </lineage>
</organism>
<dbReference type="Pfam" id="PF03992">
    <property type="entry name" value="ABM"/>
    <property type="match status" value="1"/>
</dbReference>
<sequence>MSIVLVVYWRVRIGYEVHVAHFFGPLVHAALKEPGCLNYNITRSRGNKRIFVILQEFTDLEAARDHQLSSHYKYLVEDHILPHLEENRTDVLDGLDIYQPEKVLV</sequence>
<gene>
    <name evidence="2" type="ORF">SAMN04488522_104613</name>
</gene>
<feature type="domain" description="ABM" evidence="1">
    <location>
        <begin position="3"/>
        <end position="92"/>
    </location>
</feature>
<dbReference type="STRING" id="288992.SAMN04488522_104613"/>
<dbReference type="SUPFAM" id="SSF54909">
    <property type="entry name" value="Dimeric alpha+beta barrel"/>
    <property type="match status" value="1"/>
</dbReference>
<dbReference type="AlphaFoldDB" id="A0A1M5HD43"/>
<reference evidence="3" key="1">
    <citation type="submission" date="2016-11" db="EMBL/GenBank/DDBJ databases">
        <authorList>
            <person name="Varghese N."/>
            <person name="Submissions S."/>
        </authorList>
    </citation>
    <scope>NUCLEOTIDE SEQUENCE [LARGE SCALE GENOMIC DNA]</scope>
    <source>
        <strain evidence="3">DSM 16990</strain>
    </source>
</reference>
<dbReference type="Gene3D" id="3.30.70.100">
    <property type="match status" value="1"/>
</dbReference>
<dbReference type="InterPro" id="IPR007138">
    <property type="entry name" value="ABM_dom"/>
</dbReference>
<evidence type="ECO:0000313" key="2">
    <source>
        <dbReference type="EMBL" id="SHG13847.1"/>
    </source>
</evidence>
<dbReference type="OrthoDB" id="9806189at2"/>
<keyword evidence="3" id="KW-1185">Reference proteome</keyword>
<dbReference type="PROSITE" id="PS51725">
    <property type="entry name" value="ABM"/>
    <property type="match status" value="1"/>
</dbReference>
<dbReference type="InterPro" id="IPR011008">
    <property type="entry name" value="Dimeric_a/b-barrel"/>
</dbReference>
<protein>
    <submittedName>
        <fullName evidence="2">Quinol monooxygenase YgiN</fullName>
    </submittedName>
</protein>
<keyword evidence="2" id="KW-0560">Oxidoreductase</keyword>
<name>A0A1M5HD43_9SPHI</name>
<proteinExistence type="predicted"/>
<dbReference type="GO" id="GO:0004497">
    <property type="term" value="F:monooxygenase activity"/>
    <property type="evidence" value="ECO:0007669"/>
    <property type="project" value="UniProtKB-KW"/>
</dbReference>
<dbReference type="EMBL" id="FQUQ01000004">
    <property type="protein sequence ID" value="SHG13847.1"/>
    <property type="molecule type" value="Genomic_DNA"/>
</dbReference>
<accession>A0A1M5HD43</accession>
<dbReference type="RefSeq" id="WP_073233295.1">
    <property type="nucleotide sequence ID" value="NZ_FQUQ01000004.1"/>
</dbReference>